<dbReference type="EMBL" id="JBAWTH010000024">
    <property type="protein sequence ID" value="KAL2286486.1"/>
    <property type="molecule type" value="Genomic_DNA"/>
</dbReference>
<reference evidence="1 2" key="1">
    <citation type="submission" date="2024-03" db="EMBL/GenBank/DDBJ databases">
        <title>A high-quality draft genome sequence of Diaporthe vaccinii, a causative agent of upright dieback and viscid rot disease in cranberry plants.</title>
        <authorList>
            <person name="Sarrasin M."/>
            <person name="Lang B.F."/>
            <person name="Burger G."/>
        </authorList>
    </citation>
    <scope>NUCLEOTIDE SEQUENCE [LARGE SCALE GENOMIC DNA]</scope>
    <source>
        <strain evidence="1 2">IS7</strain>
    </source>
</reference>
<name>A0ABR4EVL9_9PEZI</name>
<dbReference type="Proteomes" id="UP001600888">
    <property type="component" value="Unassembled WGS sequence"/>
</dbReference>
<keyword evidence="2" id="KW-1185">Reference proteome</keyword>
<gene>
    <name evidence="1" type="ORF">FJTKL_06853</name>
</gene>
<accession>A0ABR4EVL9</accession>
<protein>
    <submittedName>
        <fullName evidence="1">Uncharacterized protein</fullName>
    </submittedName>
</protein>
<comment type="caution">
    <text evidence="1">The sequence shown here is derived from an EMBL/GenBank/DDBJ whole genome shotgun (WGS) entry which is preliminary data.</text>
</comment>
<sequence>MTPQKDKEPDRDPTVVYPDTSPRLRLAYRIFGPGHNEPEELEAVKNKMFIHGTPQAGESWLTPLGQEVQRNLDLSVEKILEAYATYKKEIDRLNGWDDVHKKRKQARLDGDEDGGDWVAELKSDGKIKSVARDWAEGEDPYEQFWRDPALWLDKDEALERTRTMRGSIAEMNATLRKVEEFFRRTTGLGRDLHQALTRCVAHLHDLTAYAEGLEGVIKMHGGMSRGTKWESRDRPGVTFGPKVPWAIHRVYELDERLDAMKPVMAACERTQNRLPSTKLLTTTKQLHVELRVKLVRLATLCLAEEARDEFKKEFEEELKHVCADLSVLIQQSKLSHRSFNKKLGYCRIDEEESRRRYHSQSTDDALAEGKLR</sequence>
<evidence type="ECO:0000313" key="2">
    <source>
        <dbReference type="Proteomes" id="UP001600888"/>
    </source>
</evidence>
<organism evidence="1 2">
    <name type="scientific">Diaporthe vaccinii</name>
    <dbReference type="NCBI Taxonomy" id="105482"/>
    <lineage>
        <taxon>Eukaryota</taxon>
        <taxon>Fungi</taxon>
        <taxon>Dikarya</taxon>
        <taxon>Ascomycota</taxon>
        <taxon>Pezizomycotina</taxon>
        <taxon>Sordariomycetes</taxon>
        <taxon>Sordariomycetidae</taxon>
        <taxon>Diaporthales</taxon>
        <taxon>Diaporthaceae</taxon>
        <taxon>Diaporthe</taxon>
        <taxon>Diaporthe eres species complex</taxon>
    </lineage>
</organism>
<proteinExistence type="predicted"/>
<evidence type="ECO:0000313" key="1">
    <source>
        <dbReference type="EMBL" id="KAL2286486.1"/>
    </source>
</evidence>